<dbReference type="InterPro" id="IPR037401">
    <property type="entry name" value="SnoaL-like"/>
</dbReference>
<protein>
    <recommendedName>
        <fullName evidence="1">SnoaL-like domain-containing protein</fullName>
    </recommendedName>
</protein>
<feature type="domain" description="SnoaL-like" evidence="1">
    <location>
        <begin position="10"/>
        <end position="141"/>
    </location>
</feature>
<dbReference type="EMBL" id="BMIJ01000005">
    <property type="protein sequence ID" value="GGB97783.1"/>
    <property type="molecule type" value="Genomic_DNA"/>
</dbReference>
<gene>
    <name evidence="2" type="ORF">GCM10011352_24870</name>
</gene>
<dbReference type="InterPro" id="IPR032710">
    <property type="entry name" value="NTF2-like_dom_sf"/>
</dbReference>
<dbReference type="Pfam" id="PF13577">
    <property type="entry name" value="SnoaL_4"/>
    <property type="match status" value="1"/>
</dbReference>
<evidence type="ECO:0000313" key="2">
    <source>
        <dbReference type="EMBL" id="GGB97783.1"/>
    </source>
</evidence>
<keyword evidence="3" id="KW-1185">Reference proteome</keyword>
<proteinExistence type="predicted"/>
<name>A0ABQ1KIG4_9GAMM</name>
<accession>A0ABQ1KIG4</accession>
<dbReference type="SUPFAM" id="SSF54427">
    <property type="entry name" value="NTF2-like"/>
    <property type="match status" value="1"/>
</dbReference>
<reference evidence="3" key="1">
    <citation type="journal article" date="2019" name="Int. J. Syst. Evol. Microbiol.">
        <title>The Global Catalogue of Microorganisms (GCM) 10K type strain sequencing project: providing services to taxonomists for standard genome sequencing and annotation.</title>
        <authorList>
            <consortium name="The Broad Institute Genomics Platform"/>
            <consortium name="The Broad Institute Genome Sequencing Center for Infectious Disease"/>
            <person name="Wu L."/>
            <person name="Ma J."/>
        </authorList>
    </citation>
    <scope>NUCLEOTIDE SEQUENCE [LARGE SCALE GENOMIC DNA]</scope>
    <source>
        <strain evidence="3">CGMCC 1.15341</strain>
    </source>
</reference>
<comment type="caution">
    <text evidence="2">The sequence shown here is derived from an EMBL/GenBank/DDBJ whole genome shotgun (WGS) entry which is preliminary data.</text>
</comment>
<sequence length="150" mass="16789">MSVGPQLALLIESACKRLVLESLFRVDQQDYAGLTALFTEQARLYRPTAGGHPLVGRQAIFDAYAQRPGERISRHLCSNQRVDIDTAKRARVHSYAQVFSALADSREEVSALPQVQSPVMIGEFEDICVLEQGSWLIAERRARFVMQLAN</sequence>
<evidence type="ECO:0000313" key="3">
    <source>
        <dbReference type="Proteomes" id="UP000629025"/>
    </source>
</evidence>
<dbReference type="Proteomes" id="UP000629025">
    <property type="component" value="Unassembled WGS sequence"/>
</dbReference>
<organism evidence="2 3">
    <name type="scientific">Marinobacterium zhoushanense</name>
    <dbReference type="NCBI Taxonomy" id="1679163"/>
    <lineage>
        <taxon>Bacteria</taxon>
        <taxon>Pseudomonadati</taxon>
        <taxon>Pseudomonadota</taxon>
        <taxon>Gammaproteobacteria</taxon>
        <taxon>Oceanospirillales</taxon>
        <taxon>Oceanospirillaceae</taxon>
        <taxon>Marinobacterium</taxon>
    </lineage>
</organism>
<dbReference type="RefSeq" id="WP_188748790.1">
    <property type="nucleotide sequence ID" value="NZ_BMIJ01000005.1"/>
</dbReference>
<dbReference type="Gene3D" id="3.10.450.50">
    <property type="match status" value="1"/>
</dbReference>
<evidence type="ECO:0000259" key="1">
    <source>
        <dbReference type="Pfam" id="PF13577"/>
    </source>
</evidence>